<dbReference type="RefSeq" id="WP_006300880.1">
    <property type="nucleotide sequence ID" value="NZ_CM001022.1"/>
</dbReference>
<dbReference type="GO" id="GO:0005524">
    <property type="term" value="F:ATP binding"/>
    <property type="evidence" value="ECO:0007669"/>
    <property type="project" value="UniProtKB-UniRule"/>
</dbReference>
<dbReference type="eggNOG" id="COG2759">
    <property type="taxonomic scope" value="Bacteria"/>
</dbReference>
<evidence type="ECO:0000256" key="6">
    <source>
        <dbReference type="ARBA" id="ARBA00049033"/>
    </source>
</evidence>
<keyword evidence="3 8" id="KW-0436">Ligase</keyword>
<dbReference type="PaxDb" id="584708-Apau_1253"/>
<evidence type="ECO:0000313" key="9">
    <source>
        <dbReference type="EMBL" id="EFQ23678.1"/>
    </source>
</evidence>
<dbReference type="Pfam" id="PF01268">
    <property type="entry name" value="FTHFS"/>
    <property type="match status" value="1"/>
</dbReference>
<organism evidence="9 10">
    <name type="scientific">Aminomonas paucivorans DSM 12260</name>
    <dbReference type="NCBI Taxonomy" id="584708"/>
    <lineage>
        <taxon>Bacteria</taxon>
        <taxon>Thermotogati</taxon>
        <taxon>Synergistota</taxon>
        <taxon>Synergistia</taxon>
        <taxon>Synergistales</taxon>
        <taxon>Synergistaceae</taxon>
        <taxon>Aminomonas</taxon>
    </lineage>
</organism>
<dbReference type="FunFam" id="3.10.410.10:FF:000001">
    <property type="entry name" value="Putative formate--tetrahydrofolate ligase"/>
    <property type="match status" value="1"/>
</dbReference>
<keyword evidence="4 8" id="KW-0547">Nucleotide-binding</keyword>
<feature type="binding site" evidence="8">
    <location>
        <begin position="65"/>
        <end position="72"/>
    </location>
    <ligand>
        <name>ATP</name>
        <dbReference type="ChEBI" id="CHEBI:30616"/>
    </ligand>
</feature>
<dbReference type="Gene3D" id="3.10.410.10">
    <property type="entry name" value="Formyltetrahydrofolate synthetase, domain 3"/>
    <property type="match status" value="1"/>
</dbReference>
<dbReference type="PROSITE" id="PS00721">
    <property type="entry name" value="FTHFS_1"/>
    <property type="match status" value="1"/>
</dbReference>
<dbReference type="FunFam" id="3.30.1510.10:FF:000001">
    <property type="entry name" value="Formate--tetrahydrofolate ligase"/>
    <property type="match status" value="1"/>
</dbReference>
<comment type="similarity">
    <text evidence="7 8">Belongs to the formate--tetrahydrofolate ligase family.</text>
</comment>
<evidence type="ECO:0000256" key="3">
    <source>
        <dbReference type="ARBA" id="ARBA00022598"/>
    </source>
</evidence>
<dbReference type="InterPro" id="IPR000559">
    <property type="entry name" value="Formate_THF_ligase"/>
</dbReference>
<dbReference type="GO" id="GO:0035999">
    <property type="term" value="P:tetrahydrofolate interconversion"/>
    <property type="evidence" value="ECO:0007669"/>
    <property type="project" value="UniProtKB-UniRule"/>
</dbReference>
<evidence type="ECO:0000256" key="4">
    <source>
        <dbReference type="ARBA" id="ARBA00022741"/>
    </source>
</evidence>
<dbReference type="HOGENOM" id="CLU_003601_3_3_0"/>
<protein>
    <recommendedName>
        <fullName evidence="8">Formate--tetrahydrofolate ligase</fullName>
        <ecNumber evidence="8">6.3.4.3</ecNumber>
    </recommendedName>
    <alternativeName>
        <fullName evidence="8">Formyltetrahydrofolate synthetase</fullName>
        <shortName evidence="8">FHS</shortName>
        <shortName evidence="8">FTHFS</shortName>
    </alternativeName>
</protein>
<keyword evidence="5 8" id="KW-0067">ATP-binding</keyword>
<dbReference type="InterPro" id="IPR027417">
    <property type="entry name" value="P-loop_NTPase"/>
</dbReference>
<evidence type="ECO:0000256" key="8">
    <source>
        <dbReference type="HAMAP-Rule" id="MF_01543"/>
    </source>
</evidence>
<dbReference type="InterPro" id="IPR020628">
    <property type="entry name" value="Formate_THF_ligase_CS"/>
</dbReference>
<comment type="pathway">
    <text evidence="1 8">One-carbon metabolism; tetrahydrofolate interconversion.</text>
</comment>
<dbReference type="HAMAP" id="MF_01543">
    <property type="entry name" value="FTHFS"/>
    <property type="match status" value="1"/>
</dbReference>
<dbReference type="EC" id="6.3.4.3" evidence="8"/>
<dbReference type="SUPFAM" id="SSF52540">
    <property type="entry name" value="P-loop containing nucleoside triphosphate hydrolases"/>
    <property type="match status" value="1"/>
</dbReference>
<dbReference type="CDD" id="cd00477">
    <property type="entry name" value="FTHFS"/>
    <property type="match status" value="1"/>
</dbReference>
<name>E3CYQ0_9BACT</name>
<comment type="catalytic activity">
    <reaction evidence="6 8">
        <text>(6S)-5,6,7,8-tetrahydrofolate + formate + ATP = (6R)-10-formyltetrahydrofolate + ADP + phosphate</text>
        <dbReference type="Rhea" id="RHEA:20221"/>
        <dbReference type="ChEBI" id="CHEBI:15740"/>
        <dbReference type="ChEBI" id="CHEBI:30616"/>
        <dbReference type="ChEBI" id="CHEBI:43474"/>
        <dbReference type="ChEBI" id="CHEBI:57453"/>
        <dbReference type="ChEBI" id="CHEBI:195366"/>
        <dbReference type="ChEBI" id="CHEBI:456216"/>
        <dbReference type="EC" id="6.3.4.3"/>
    </reaction>
</comment>
<gene>
    <name evidence="8" type="primary">fhs</name>
    <name evidence="9" type="ORF">Apau_1253</name>
</gene>
<evidence type="ECO:0000256" key="7">
    <source>
        <dbReference type="ARBA" id="ARBA00061363"/>
    </source>
</evidence>
<dbReference type="EMBL" id="CM001022">
    <property type="protein sequence ID" value="EFQ23678.1"/>
    <property type="molecule type" value="Genomic_DNA"/>
</dbReference>
<dbReference type="AlphaFoldDB" id="E3CYQ0"/>
<accession>E3CYQ0</accession>
<keyword evidence="2 8" id="KW-0554">One-carbon metabolism</keyword>
<evidence type="ECO:0000256" key="5">
    <source>
        <dbReference type="ARBA" id="ARBA00022840"/>
    </source>
</evidence>
<dbReference type="Proteomes" id="UP000005096">
    <property type="component" value="Chromosome"/>
</dbReference>
<evidence type="ECO:0000313" key="10">
    <source>
        <dbReference type="Proteomes" id="UP000005096"/>
    </source>
</evidence>
<reference evidence="9 10" key="1">
    <citation type="journal article" date="2010" name="Stand. Genomic Sci.">
        <title>Non-contiguous finished genome sequence of Aminomonas paucivorans type strain (GLU-3).</title>
        <authorList>
            <person name="Pitluck S."/>
            <person name="Yasawong M."/>
            <person name="Held B."/>
            <person name="Lapidus A."/>
            <person name="Nolan M."/>
            <person name="Copeland A."/>
            <person name="Lucas S."/>
            <person name="Del Rio T.G."/>
            <person name="Tice H."/>
            <person name="Cheng J.F."/>
            <person name="Chertkov O."/>
            <person name="Goodwin L."/>
            <person name="Tapia R."/>
            <person name="Han C."/>
            <person name="Liolios K."/>
            <person name="Ivanova N."/>
            <person name="Mavromatis K."/>
            <person name="Ovchinnikova G."/>
            <person name="Pati A."/>
            <person name="Chen A."/>
            <person name="Palaniappan K."/>
            <person name="Land M."/>
            <person name="Hauser L."/>
            <person name="Chang Y.J."/>
            <person name="Jeffries C.D."/>
            <person name="Pukall R."/>
            <person name="Spring S."/>
            <person name="Rohde M."/>
            <person name="Sikorski J."/>
            <person name="Goker M."/>
            <person name="Woyke T."/>
            <person name="Bristow J."/>
            <person name="Eisen J.A."/>
            <person name="Markowitz V."/>
            <person name="Hugenholtz P."/>
            <person name="Kyrpides N.C."/>
            <person name="Klenk H.P."/>
        </authorList>
    </citation>
    <scope>NUCLEOTIDE SEQUENCE [LARGE SCALE GENOMIC DNA]</scope>
    <source>
        <strain evidence="9 10">DSM 12260</strain>
    </source>
</reference>
<keyword evidence="10" id="KW-1185">Reference proteome</keyword>
<dbReference type="UniPathway" id="UPA00193"/>
<dbReference type="Gene3D" id="3.30.1510.10">
    <property type="entry name" value="Domain 2, N(10)-formyltetrahydrofolate synthetase"/>
    <property type="match status" value="1"/>
</dbReference>
<dbReference type="NCBIfam" id="NF010030">
    <property type="entry name" value="PRK13505.1"/>
    <property type="match status" value="1"/>
</dbReference>
<evidence type="ECO:0000256" key="1">
    <source>
        <dbReference type="ARBA" id="ARBA00004777"/>
    </source>
</evidence>
<sequence length="555" mass="59066">MLSDIDIAQAARCKPIGEIARDLGIPEEYLVPYGRNKAKVDLRFLRSLEDRPQGKLILVTATTPTAAGEGKTTVTIGLAQALVRKGKSAMLCLREPSLGPCFGVKGGAAGGGYSQVLPMEEINLHFTGDIHAVGVAHNLLSAMIDNHLQQGNPLGIDPRRVTWRRVMDMNDRALRHLVIGLGGKGDGVPRETGFDISVASEVMAILCLADGIEDLKARLGRIVVAYTYEGKPVTASDLKAQGAMAALLKEAIQPNLVQTIEHVPAFVHGGPFANIAHGTNSIAATRTALRLRDYVVVEAGFASDLGAEKFMDIVSPYGGFHPEAVVVVTTVRALKLHGGLPKDRLGEEDLEAVRAGLANLEAHIGNMQQFGVPVVVALNRFTADTDRELELVRGAVQAQGASIALAEVWAKGGEGGLELADRVLEALDKGNRYGPLYAWNLPLAEKIRTVATKVYGADGVVLEEGAAKTLKELESLGYGNLPVCMAKTQMSLSDRPELKGRPKGFEVHVREVRLSAGAGFVVAICGPIMTMPGLPKSPAAERIDIDADGRITGLF</sequence>
<evidence type="ECO:0000256" key="2">
    <source>
        <dbReference type="ARBA" id="ARBA00022563"/>
    </source>
</evidence>
<dbReference type="STRING" id="584708.Apau_1253"/>
<dbReference type="GO" id="GO:0004329">
    <property type="term" value="F:formate-tetrahydrofolate ligase activity"/>
    <property type="evidence" value="ECO:0007669"/>
    <property type="project" value="UniProtKB-UniRule"/>
</dbReference>
<dbReference type="Gene3D" id="3.40.50.300">
    <property type="entry name" value="P-loop containing nucleotide triphosphate hydrolases"/>
    <property type="match status" value="1"/>
</dbReference>
<proteinExistence type="inferred from homology"/>